<gene>
    <name evidence="1" type="ORF">PRVXH_001523</name>
</gene>
<reference evidence="1" key="2">
    <citation type="submission" date="2024-06" db="EMBL/GenBank/DDBJ databases">
        <authorList>
            <person name="Petrova K.O."/>
            <person name="Toshchakov S.V."/>
            <person name="Boltjanskaja Y.V."/>
            <person name="Kevbrin V.V."/>
        </authorList>
    </citation>
    <scope>NUCLEOTIDE SEQUENCE</scope>
    <source>
        <strain evidence="1">Z-710</strain>
    </source>
</reference>
<dbReference type="AlphaFoldDB" id="A0AAU8HPU7"/>
<evidence type="ECO:0000313" key="1">
    <source>
        <dbReference type="EMBL" id="XCI27617.1"/>
    </source>
</evidence>
<proteinExistence type="predicted"/>
<reference evidence="1" key="1">
    <citation type="journal article" date="2018" name="Antonie Van Leeuwenhoek">
        <title>Proteinivorax hydrogeniformans sp. nov., an anaerobic, haloalkaliphilic bacterium fermenting proteinaceous compounds with high hydrogen production.</title>
        <authorList>
            <person name="Boltyanskaya Y."/>
            <person name="Detkova E."/>
            <person name="Pimenov N."/>
            <person name="Kevbrin V."/>
        </authorList>
    </citation>
    <scope>NUCLEOTIDE SEQUENCE</scope>
    <source>
        <strain evidence="1">Z-710</strain>
    </source>
</reference>
<name>A0AAU8HPU7_9FIRM</name>
<dbReference type="EMBL" id="CP159485">
    <property type="protein sequence ID" value="XCI27617.1"/>
    <property type="molecule type" value="Genomic_DNA"/>
</dbReference>
<dbReference type="RefSeq" id="WP_353892195.1">
    <property type="nucleotide sequence ID" value="NZ_CP159485.1"/>
</dbReference>
<organism evidence="1">
    <name type="scientific">Proteinivorax hydrogeniformans</name>
    <dbReference type="NCBI Taxonomy" id="1826727"/>
    <lineage>
        <taxon>Bacteria</taxon>
        <taxon>Bacillati</taxon>
        <taxon>Bacillota</taxon>
        <taxon>Clostridia</taxon>
        <taxon>Eubacteriales</taxon>
        <taxon>Proteinivoracaceae</taxon>
        <taxon>Proteinivorax</taxon>
    </lineage>
</organism>
<sequence>MLNKFIMYSALILDSQPSVESTIEAMHAYNSDNFFLEISKIIVQGF</sequence>
<accession>A0AAU8HPU7</accession>
<protein>
    <submittedName>
        <fullName evidence="1">Uncharacterized protein</fullName>
    </submittedName>
</protein>